<reference evidence="5 6" key="1">
    <citation type="submission" date="2016-03" db="EMBL/GenBank/DDBJ databases">
        <authorList>
            <person name="Devillers H."/>
        </authorList>
    </citation>
    <scope>NUCLEOTIDE SEQUENCE [LARGE SCALE GENOMIC DNA]</scope>
    <source>
        <strain evidence="5">CBS 11717</strain>
    </source>
</reference>
<evidence type="ECO:0000256" key="1">
    <source>
        <dbReference type="ARBA" id="ARBA00001962"/>
    </source>
</evidence>
<sequence length="295" mass="33122">MLTESQVQQFHDRGYLLIPGFLSSGKATELLERSKKLISQFDPEAHPLTQFTTSDQDHVGGNYFLDSADKISFFFEPEAVQNVDGKMEVVVPKEEAINKFGHGLHLQDPLFEEVTVKNRNVKTIASDLGFKRPRALQSMVICKQPRIGGAVPSHQDSVFLYTDPLSAVGFWIALGDATLDNGCLSFSPGSHLTHSVPKRFIRLKDQQGRDTGETGFEYFEGGKEMEEKWPKDETLPWDVVECKAGDLVLIHGSVLHKSEANKSGKSRFAYAFHLIEGKANYDKRNWLQTEVFSEV</sequence>
<dbReference type="InterPro" id="IPR008775">
    <property type="entry name" value="Phytyl_CoA_dOase-like"/>
</dbReference>
<dbReference type="Proteomes" id="UP000191024">
    <property type="component" value="Chromosome G"/>
</dbReference>
<gene>
    <name evidence="5" type="ORF">LAMI_0G15302G</name>
</gene>
<evidence type="ECO:0000256" key="3">
    <source>
        <dbReference type="ARBA" id="ARBA00022723"/>
    </source>
</evidence>
<dbReference type="STRING" id="1230905.A0A1G4KCH5"/>
<evidence type="ECO:0000313" key="6">
    <source>
        <dbReference type="Proteomes" id="UP000191024"/>
    </source>
</evidence>
<evidence type="ECO:0000256" key="2">
    <source>
        <dbReference type="ARBA" id="ARBA00005830"/>
    </source>
</evidence>
<dbReference type="EMBL" id="LT598469">
    <property type="protein sequence ID" value="SCV02031.1"/>
    <property type="molecule type" value="Genomic_DNA"/>
</dbReference>
<keyword evidence="6" id="KW-1185">Reference proteome</keyword>
<dbReference type="Gene3D" id="2.60.120.620">
    <property type="entry name" value="q2cbj1_9rhob like domain"/>
    <property type="match status" value="1"/>
</dbReference>
<dbReference type="SUPFAM" id="SSF51197">
    <property type="entry name" value="Clavaminate synthase-like"/>
    <property type="match status" value="1"/>
</dbReference>
<dbReference type="AlphaFoldDB" id="A0A1G4KCH5"/>
<proteinExistence type="inferred from homology"/>
<dbReference type="OrthoDB" id="445007at2759"/>
<comment type="similarity">
    <text evidence="2">Belongs to the PhyH family.</text>
</comment>
<dbReference type="Pfam" id="PF05721">
    <property type="entry name" value="PhyH"/>
    <property type="match status" value="1"/>
</dbReference>
<protein>
    <submittedName>
        <fullName evidence="5">LAMI_0G15302g1_1</fullName>
    </submittedName>
</protein>
<organism evidence="5 6">
    <name type="scientific">Lachancea mirantina</name>
    <dbReference type="NCBI Taxonomy" id="1230905"/>
    <lineage>
        <taxon>Eukaryota</taxon>
        <taxon>Fungi</taxon>
        <taxon>Dikarya</taxon>
        <taxon>Ascomycota</taxon>
        <taxon>Saccharomycotina</taxon>
        <taxon>Saccharomycetes</taxon>
        <taxon>Saccharomycetales</taxon>
        <taxon>Saccharomycetaceae</taxon>
        <taxon>Lachancea</taxon>
    </lineage>
</organism>
<name>A0A1G4KCH5_9SACH</name>
<evidence type="ECO:0000256" key="4">
    <source>
        <dbReference type="ARBA" id="ARBA00023004"/>
    </source>
</evidence>
<dbReference type="PANTHER" id="PTHR20883">
    <property type="entry name" value="PHYTANOYL-COA DIOXYGENASE DOMAIN CONTAINING 1"/>
    <property type="match status" value="1"/>
</dbReference>
<evidence type="ECO:0000313" key="5">
    <source>
        <dbReference type="EMBL" id="SCV02031.1"/>
    </source>
</evidence>
<accession>A0A1G4KCH5</accession>
<keyword evidence="3" id="KW-0479">Metal-binding</keyword>
<comment type="cofactor">
    <cofactor evidence="1">
        <name>Fe cation</name>
        <dbReference type="ChEBI" id="CHEBI:24875"/>
    </cofactor>
</comment>
<keyword evidence="4" id="KW-0408">Iron</keyword>
<dbReference type="PANTHER" id="PTHR20883:SF15">
    <property type="entry name" value="PHYTANOYL-COA DIOXYGENASE DOMAIN-CONTAINING PROTEIN 1"/>
    <property type="match status" value="1"/>
</dbReference>
<dbReference type="GO" id="GO:0046872">
    <property type="term" value="F:metal ion binding"/>
    <property type="evidence" value="ECO:0007669"/>
    <property type="project" value="UniProtKB-KW"/>
</dbReference>